<dbReference type="CDD" id="cd03215">
    <property type="entry name" value="ABC_Carb_Monos_II"/>
    <property type="match status" value="1"/>
</dbReference>
<dbReference type="PROSITE" id="PS50893">
    <property type="entry name" value="ABC_TRANSPORTER_2"/>
    <property type="match status" value="2"/>
</dbReference>
<dbReference type="SMART" id="SM00382">
    <property type="entry name" value="AAA"/>
    <property type="match status" value="2"/>
</dbReference>
<dbReference type="RefSeq" id="WP_188435624.1">
    <property type="nucleotide sequence ID" value="NZ_BMCM01000001.1"/>
</dbReference>
<dbReference type="PROSITE" id="PS00211">
    <property type="entry name" value="ABC_TRANSPORTER_1"/>
    <property type="match status" value="1"/>
</dbReference>
<evidence type="ECO:0000256" key="5">
    <source>
        <dbReference type="ARBA" id="ARBA00022741"/>
    </source>
</evidence>
<name>A0ABQ1RLF7_9MICO</name>
<dbReference type="InterPro" id="IPR017871">
    <property type="entry name" value="ABC_transporter-like_CS"/>
</dbReference>
<evidence type="ECO:0000256" key="6">
    <source>
        <dbReference type="ARBA" id="ARBA00022840"/>
    </source>
</evidence>
<keyword evidence="2" id="KW-1003">Cell membrane</keyword>
<dbReference type="SUPFAM" id="SSF52540">
    <property type="entry name" value="P-loop containing nucleoside triphosphate hydrolases"/>
    <property type="match status" value="2"/>
</dbReference>
<proteinExistence type="predicted"/>
<protein>
    <submittedName>
        <fullName evidence="10">Ribose import ATP-binding protein RbsA</fullName>
    </submittedName>
</protein>
<evidence type="ECO:0000259" key="9">
    <source>
        <dbReference type="PROSITE" id="PS50893"/>
    </source>
</evidence>
<keyword evidence="11" id="KW-1185">Reference proteome</keyword>
<dbReference type="PANTHER" id="PTHR43790:SF3">
    <property type="entry name" value="D-ALLOSE IMPORT ATP-BINDING PROTEIN ALSA-RELATED"/>
    <property type="match status" value="1"/>
</dbReference>
<sequence>MTSLDSTQAQTTGMPILALAGVSKSFGGAAALRDVDFDVRPGEVHALVGMNGAGKSTLVGVLSGAHNPDGGEIRFDGEQLSGLTPRRAREQGIATVPQKRDLVLDLSVAENLFLGDLPRRGGWVGWKAVRSQARETLQSIGLDIDERMPAGALTAAEQTMVEIAREVRRGGRVLILDEPTASLGGAAAEQVRDLVRRLRAQGTAIVYISHHLDEILDIADRVTVLRDGRRQLTVPASELDMGSLVYAIAGEHVESERPAARSEWGETRLRLDAVNDGTRLRDLSLEVRAGEVVAVLGPAGDGQSALFSLLSGTARPDTGTLEVEGRQVAWGSVAQSLRSGLRCVTGDRLANGLIGALGINENIVLAIDRRTGRPWVDWKALRARATVIRDRFGVRTIQADPPVGQLSGGNQQKVLLGKWLDGDPRVCFLEDPTNGVDVHAKADIHHLIDALAARGTAVLLASSDVAEVQRLADRVVVVSAGRPTAVLDVADTSRDELVALTVGGTSRD</sequence>
<evidence type="ECO:0000256" key="7">
    <source>
        <dbReference type="ARBA" id="ARBA00022967"/>
    </source>
</evidence>
<reference evidence="11" key="1">
    <citation type="journal article" date="2019" name="Int. J. Syst. Evol. Microbiol.">
        <title>The Global Catalogue of Microorganisms (GCM) 10K type strain sequencing project: providing services to taxonomists for standard genome sequencing and annotation.</title>
        <authorList>
            <consortium name="The Broad Institute Genomics Platform"/>
            <consortium name="The Broad Institute Genome Sequencing Center for Infectious Disease"/>
            <person name="Wu L."/>
            <person name="Ma J."/>
        </authorList>
    </citation>
    <scope>NUCLEOTIDE SEQUENCE [LARGE SCALE GENOMIC DNA]</scope>
    <source>
        <strain evidence="11">CCM 7640</strain>
    </source>
</reference>
<dbReference type="GO" id="GO:0005524">
    <property type="term" value="F:ATP binding"/>
    <property type="evidence" value="ECO:0007669"/>
    <property type="project" value="UniProtKB-KW"/>
</dbReference>
<keyword evidence="8" id="KW-0472">Membrane</keyword>
<dbReference type="InterPro" id="IPR050107">
    <property type="entry name" value="ABC_carbohydrate_import_ATPase"/>
</dbReference>
<dbReference type="Pfam" id="PF00005">
    <property type="entry name" value="ABC_tran"/>
    <property type="match status" value="2"/>
</dbReference>
<feature type="domain" description="ABC transporter" evidence="9">
    <location>
        <begin position="17"/>
        <end position="252"/>
    </location>
</feature>
<dbReference type="Gene3D" id="3.40.50.300">
    <property type="entry name" value="P-loop containing nucleotide triphosphate hydrolases"/>
    <property type="match status" value="2"/>
</dbReference>
<keyword evidence="3" id="KW-0762">Sugar transport</keyword>
<dbReference type="CDD" id="cd03216">
    <property type="entry name" value="ABC_Carb_Monos_I"/>
    <property type="match status" value="1"/>
</dbReference>
<evidence type="ECO:0000256" key="3">
    <source>
        <dbReference type="ARBA" id="ARBA00022597"/>
    </source>
</evidence>
<dbReference type="Proteomes" id="UP000629365">
    <property type="component" value="Unassembled WGS sequence"/>
</dbReference>
<evidence type="ECO:0000313" key="11">
    <source>
        <dbReference type="Proteomes" id="UP000629365"/>
    </source>
</evidence>
<keyword evidence="1" id="KW-0813">Transport</keyword>
<accession>A0ABQ1RLF7</accession>
<evidence type="ECO:0000256" key="1">
    <source>
        <dbReference type="ARBA" id="ARBA00022448"/>
    </source>
</evidence>
<evidence type="ECO:0000256" key="2">
    <source>
        <dbReference type="ARBA" id="ARBA00022475"/>
    </source>
</evidence>
<keyword evidence="7" id="KW-1278">Translocase</keyword>
<keyword evidence="5" id="KW-0547">Nucleotide-binding</keyword>
<dbReference type="InterPro" id="IPR027417">
    <property type="entry name" value="P-loop_NTPase"/>
</dbReference>
<dbReference type="InterPro" id="IPR003439">
    <property type="entry name" value="ABC_transporter-like_ATP-bd"/>
</dbReference>
<evidence type="ECO:0000256" key="4">
    <source>
        <dbReference type="ARBA" id="ARBA00022737"/>
    </source>
</evidence>
<gene>
    <name evidence="10" type="primary">rbsA</name>
    <name evidence="10" type="ORF">GCM10007269_12240</name>
</gene>
<evidence type="ECO:0000256" key="8">
    <source>
        <dbReference type="ARBA" id="ARBA00023136"/>
    </source>
</evidence>
<feature type="domain" description="ABC transporter" evidence="9">
    <location>
        <begin position="253"/>
        <end position="505"/>
    </location>
</feature>
<organism evidence="10 11">
    <name type="scientific">Microbacterium murale</name>
    <dbReference type="NCBI Taxonomy" id="1081040"/>
    <lineage>
        <taxon>Bacteria</taxon>
        <taxon>Bacillati</taxon>
        <taxon>Actinomycetota</taxon>
        <taxon>Actinomycetes</taxon>
        <taxon>Micrococcales</taxon>
        <taxon>Microbacteriaceae</taxon>
        <taxon>Microbacterium</taxon>
    </lineage>
</organism>
<keyword evidence="4" id="KW-0677">Repeat</keyword>
<evidence type="ECO:0000313" key="10">
    <source>
        <dbReference type="EMBL" id="GGD70581.1"/>
    </source>
</evidence>
<dbReference type="EMBL" id="BMCM01000001">
    <property type="protein sequence ID" value="GGD70581.1"/>
    <property type="molecule type" value="Genomic_DNA"/>
</dbReference>
<comment type="caution">
    <text evidence="10">The sequence shown here is derived from an EMBL/GenBank/DDBJ whole genome shotgun (WGS) entry which is preliminary data.</text>
</comment>
<dbReference type="InterPro" id="IPR003593">
    <property type="entry name" value="AAA+_ATPase"/>
</dbReference>
<dbReference type="PANTHER" id="PTHR43790">
    <property type="entry name" value="CARBOHYDRATE TRANSPORT ATP-BINDING PROTEIN MG119-RELATED"/>
    <property type="match status" value="1"/>
</dbReference>
<keyword evidence="6 10" id="KW-0067">ATP-binding</keyword>